<evidence type="ECO:0000256" key="2">
    <source>
        <dbReference type="ARBA" id="ARBA00022643"/>
    </source>
</evidence>
<dbReference type="InterPro" id="IPR000415">
    <property type="entry name" value="Nitroreductase-like"/>
</dbReference>
<dbReference type="PANTHER" id="PTHR23026">
    <property type="entry name" value="NADPH NITROREDUCTASE"/>
    <property type="match status" value="1"/>
</dbReference>
<evidence type="ECO:0000256" key="3">
    <source>
        <dbReference type="ARBA" id="ARBA00023002"/>
    </source>
</evidence>
<keyword evidence="1" id="KW-0285">Flavoprotein</keyword>
<comment type="caution">
    <text evidence="5">The sequence shown here is derived from an EMBL/GenBank/DDBJ whole genome shotgun (WGS) entry which is preliminary data.</text>
</comment>
<organism evidence="5 6">
    <name type="scientific">Rhodococcus wratislaviensis NBRC 100605</name>
    <dbReference type="NCBI Taxonomy" id="1219028"/>
    <lineage>
        <taxon>Bacteria</taxon>
        <taxon>Bacillati</taxon>
        <taxon>Actinomycetota</taxon>
        <taxon>Actinomycetes</taxon>
        <taxon>Mycobacteriales</taxon>
        <taxon>Nocardiaceae</taxon>
        <taxon>Rhodococcus</taxon>
    </lineage>
</organism>
<keyword evidence="2" id="KW-0288">FMN</keyword>
<dbReference type="InterPro" id="IPR029479">
    <property type="entry name" value="Nitroreductase"/>
</dbReference>
<dbReference type="Proteomes" id="UP000019491">
    <property type="component" value="Unassembled WGS sequence"/>
</dbReference>
<dbReference type="RefSeq" id="WP_255221357.1">
    <property type="nucleotide sequence ID" value="NZ_BAWF01000005.1"/>
</dbReference>
<keyword evidence="6" id="KW-1185">Reference proteome</keyword>
<evidence type="ECO:0000259" key="4">
    <source>
        <dbReference type="Pfam" id="PF00881"/>
    </source>
</evidence>
<dbReference type="InterPro" id="IPR050627">
    <property type="entry name" value="Nitroreductase/BluB"/>
</dbReference>
<evidence type="ECO:0000313" key="6">
    <source>
        <dbReference type="Proteomes" id="UP000019491"/>
    </source>
</evidence>
<name>X0PL23_RHOWR</name>
<dbReference type="CDD" id="cd02136">
    <property type="entry name" value="PnbA_NfnB-like"/>
    <property type="match status" value="1"/>
</dbReference>
<gene>
    <name evidence="5" type="ORF">RW1_005_01370</name>
</gene>
<dbReference type="EMBL" id="BAWF01000005">
    <property type="protein sequence ID" value="GAF43028.1"/>
    <property type="molecule type" value="Genomic_DNA"/>
</dbReference>
<dbReference type="Gene3D" id="3.40.109.10">
    <property type="entry name" value="NADH Oxidase"/>
    <property type="match status" value="1"/>
</dbReference>
<evidence type="ECO:0000313" key="5">
    <source>
        <dbReference type="EMBL" id="GAF43028.1"/>
    </source>
</evidence>
<dbReference type="AlphaFoldDB" id="X0PL23"/>
<sequence>MPTPTQTVPMTTSGSSSRVDVLDQLLHERHSCRAFLPDAVPDSTIERLLLLAQRTPSWCNTQPWKVVVTRGQGTDRMRRALTAADDEEPDLPFPEAYNGPYRDRRRAAARRLYQAVGVQWGDRAASAREAARNFELFDAPHLAVITTDTGLGTYGAVDCGLYVQTFLLAAQALELGAIPQAAIAARSRTVRQVLNLTDDRMVLCGISFGLPDPNNPGAAVHAERASLSDVVTYLD</sequence>
<dbReference type="PANTHER" id="PTHR23026:SF90">
    <property type="entry name" value="IODOTYROSINE DEIODINASE 1"/>
    <property type="match status" value="1"/>
</dbReference>
<proteinExistence type="predicted"/>
<reference evidence="5 6" key="1">
    <citation type="submission" date="2014-02" db="EMBL/GenBank/DDBJ databases">
        <title>Whole genome shotgun sequence of Rhodococcus wratislaviensis NBRC 100605.</title>
        <authorList>
            <person name="Hosoyama A."/>
            <person name="Tsuchikane K."/>
            <person name="Yoshida I."/>
            <person name="Ohji S."/>
            <person name="Ichikawa N."/>
            <person name="Yamazoe A."/>
            <person name="Fujita N."/>
        </authorList>
    </citation>
    <scope>NUCLEOTIDE SEQUENCE [LARGE SCALE GENOMIC DNA]</scope>
    <source>
        <strain evidence="5 6">NBRC 100605</strain>
    </source>
</reference>
<feature type="domain" description="Nitroreductase" evidence="4">
    <location>
        <begin position="28"/>
        <end position="209"/>
    </location>
</feature>
<keyword evidence="3" id="KW-0560">Oxidoreductase</keyword>
<accession>X0PL23</accession>
<dbReference type="GO" id="GO:0016491">
    <property type="term" value="F:oxidoreductase activity"/>
    <property type="evidence" value="ECO:0007669"/>
    <property type="project" value="UniProtKB-KW"/>
</dbReference>
<dbReference type="SUPFAM" id="SSF55469">
    <property type="entry name" value="FMN-dependent nitroreductase-like"/>
    <property type="match status" value="1"/>
</dbReference>
<protein>
    <submittedName>
        <fullName evidence="5">Putative nitroreductase</fullName>
    </submittedName>
</protein>
<dbReference type="Pfam" id="PF00881">
    <property type="entry name" value="Nitroreductase"/>
    <property type="match status" value="1"/>
</dbReference>
<evidence type="ECO:0000256" key="1">
    <source>
        <dbReference type="ARBA" id="ARBA00022630"/>
    </source>
</evidence>